<dbReference type="GO" id="GO:0005886">
    <property type="term" value="C:plasma membrane"/>
    <property type="evidence" value="ECO:0007669"/>
    <property type="project" value="UniProtKB-SubCell"/>
</dbReference>
<dbReference type="CDD" id="cd18774">
    <property type="entry name" value="PDC2_HK_sensor"/>
    <property type="match status" value="1"/>
</dbReference>
<evidence type="ECO:0000256" key="11">
    <source>
        <dbReference type="ARBA" id="ARBA00022989"/>
    </source>
</evidence>
<keyword evidence="10" id="KW-0067">ATP-binding</keyword>
<keyword evidence="13 14" id="KW-0472">Membrane</keyword>
<comment type="subcellular location">
    <subcellularLocation>
        <location evidence="2">Cell membrane</location>
        <topology evidence="2">Multi-pass membrane protein</topology>
    </subcellularLocation>
</comment>
<evidence type="ECO:0000256" key="8">
    <source>
        <dbReference type="ARBA" id="ARBA00022741"/>
    </source>
</evidence>
<accession>A0A246J822</accession>
<name>A0A246J822_9BURK</name>
<dbReference type="AlphaFoldDB" id="A0A246J822"/>
<dbReference type="Proteomes" id="UP000197468">
    <property type="component" value="Unassembled WGS sequence"/>
</dbReference>
<keyword evidence="11 14" id="KW-1133">Transmembrane helix</keyword>
<keyword evidence="9 16" id="KW-0418">Kinase</keyword>
<feature type="transmembrane region" description="Helical" evidence="14">
    <location>
        <begin position="207"/>
        <end position="231"/>
    </location>
</feature>
<comment type="catalytic activity">
    <reaction evidence="1">
        <text>ATP + protein L-histidine = ADP + protein N-phospho-L-histidine.</text>
        <dbReference type="EC" id="2.7.13.3"/>
    </reaction>
</comment>
<dbReference type="InterPro" id="IPR033480">
    <property type="entry name" value="sCache_2"/>
</dbReference>
<dbReference type="InterPro" id="IPR050482">
    <property type="entry name" value="Sensor_HK_TwoCompSys"/>
</dbReference>
<dbReference type="InterPro" id="IPR005467">
    <property type="entry name" value="His_kinase_dom"/>
</dbReference>
<keyword evidence="4" id="KW-1003">Cell membrane</keyword>
<dbReference type="GO" id="GO:0046983">
    <property type="term" value="F:protein dimerization activity"/>
    <property type="evidence" value="ECO:0007669"/>
    <property type="project" value="InterPro"/>
</dbReference>
<protein>
    <recommendedName>
        <fullName evidence="3">histidine kinase</fullName>
        <ecNumber evidence="3">2.7.13.3</ecNumber>
    </recommendedName>
</protein>
<proteinExistence type="predicted"/>
<keyword evidence="5" id="KW-0597">Phosphoprotein</keyword>
<keyword evidence="7 14" id="KW-0812">Transmembrane</keyword>
<dbReference type="GO" id="GO:0000155">
    <property type="term" value="F:phosphorelay sensor kinase activity"/>
    <property type="evidence" value="ECO:0007669"/>
    <property type="project" value="InterPro"/>
</dbReference>
<dbReference type="Pfam" id="PF17200">
    <property type="entry name" value="sCache_2"/>
    <property type="match status" value="1"/>
</dbReference>
<evidence type="ECO:0000256" key="5">
    <source>
        <dbReference type="ARBA" id="ARBA00022553"/>
    </source>
</evidence>
<keyword evidence="12" id="KW-0902">Two-component regulatory system</keyword>
<evidence type="ECO:0000256" key="12">
    <source>
        <dbReference type="ARBA" id="ARBA00023012"/>
    </source>
</evidence>
<dbReference type="SUPFAM" id="SSF55874">
    <property type="entry name" value="ATPase domain of HSP90 chaperone/DNA topoisomerase II/histidine kinase"/>
    <property type="match status" value="1"/>
</dbReference>
<dbReference type="SMART" id="SM00387">
    <property type="entry name" value="HATPase_c"/>
    <property type="match status" value="1"/>
</dbReference>
<sequence>MRLRLKILLLAILPLVASLLLIAVAVRQQERELLAREHAAVQRAYMDARRDELRHYVELAVSTLQPLYDRAPQGSPAEVDRDKREALRLLSSLDYGEDGYFFVYDLQGRVLMHSRQPELVGRDLWGLRDPLGRPTIQQLVGQAKAGGGYVDYQWRKPSTGDMAPKLGYVVAMERWNWMLGTGLYLDGIRATLEQLDREAQANIAQTMWWIAAIAVFGVALISASALALNLSEHRQAEAKLRALAHQVVRSQEDERAHLSRELHDGVSQTLVSTKLLIESAQQAGSTALLPRALARLNDSLTEVRGLSHRLRPALLDTLGLPAALEHLAREFDEAGAASVAMRVVGTPRELPELLNTVLFRVAQEALTNVVKHAGAARVELSLEFLPHPSGGEARGEGGDVLLRVLDDGAGFDADDAERRDPHHGIGLRNMRERMASVGGALDLQSSPGHGTQVEATVSAAAIRRLARDNPAP</sequence>
<evidence type="ECO:0000313" key="16">
    <source>
        <dbReference type="EMBL" id="OWQ88784.1"/>
    </source>
</evidence>
<evidence type="ECO:0000256" key="7">
    <source>
        <dbReference type="ARBA" id="ARBA00022692"/>
    </source>
</evidence>
<keyword evidence="6" id="KW-0808">Transferase</keyword>
<dbReference type="Gene3D" id="3.30.565.10">
    <property type="entry name" value="Histidine kinase-like ATPase, C-terminal domain"/>
    <property type="match status" value="1"/>
</dbReference>
<evidence type="ECO:0000256" key="13">
    <source>
        <dbReference type="ARBA" id="ARBA00023136"/>
    </source>
</evidence>
<dbReference type="Gene3D" id="1.20.5.1930">
    <property type="match status" value="1"/>
</dbReference>
<evidence type="ECO:0000256" key="9">
    <source>
        <dbReference type="ARBA" id="ARBA00022777"/>
    </source>
</evidence>
<keyword evidence="17" id="KW-1185">Reference proteome</keyword>
<reference evidence="16 17" key="1">
    <citation type="journal article" date="2008" name="Int. J. Syst. Evol. Microbiol.">
        <title>Description of Roseateles aquatilis sp. nov. and Roseateles terrae sp. nov., in the class Betaproteobacteria, and emended description of the genus Roseateles.</title>
        <authorList>
            <person name="Gomila M."/>
            <person name="Bowien B."/>
            <person name="Falsen E."/>
            <person name="Moore E.R."/>
            <person name="Lalucat J."/>
        </authorList>
    </citation>
    <scope>NUCLEOTIDE SEQUENCE [LARGE SCALE GENOMIC DNA]</scope>
    <source>
        <strain evidence="16 17">CCUG 48205</strain>
    </source>
</reference>
<evidence type="ECO:0000256" key="2">
    <source>
        <dbReference type="ARBA" id="ARBA00004651"/>
    </source>
</evidence>
<evidence type="ECO:0000256" key="4">
    <source>
        <dbReference type="ARBA" id="ARBA00022475"/>
    </source>
</evidence>
<evidence type="ECO:0000313" key="17">
    <source>
        <dbReference type="Proteomes" id="UP000197468"/>
    </source>
</evidence>
<dbReference type="PIRSF" id="PIRSF037314">
    <property type="entry name" value="STHK_MctS"/>
    <property type="match status" value="1"/>
</dbReference>
<keyword evidence="8" id="KW-0547">Nucleotide-binding</keyword>
<evidence type="ECO:0000256" key="10">
    <source>
        <dbReference type="ARBA" id="ARBA00022840"/>
    </source>
</evidence>
<gene>
    <name evidence="16" type="ORF">CDN99_14990</name>
</gene>
<feature type="domain" description="Histidine kinase" evidence="15">
    <location>
        <begin position="257"/>
        <end position="461"/>
    </location>
</feature>
<dbReference type="OrthoDB" id="9797605at2"/>
<evidence type="ECO:0000259" key="15">
    <source>
        <dbReference type="PROSITE" id="PS50109"/>
    </source>
</evidence>
<dbReference type="PANTHER" id="PTHR24421:SF10">
    <property type="entry name" value="NITRATE_NITRITE SENSOR PROTEIN NARQ"/>
    <property type="match status" value="1"/>
</dbReference>
<evidence type="ECO:0000256" key="6">
    <source>
        <dbReference type="ARBA" id="ARBA00022679"/>
    </source>
</evidence>
<dbReference type="InterPro" id="IPR011712">
    <property type="entry name" value="Sig_transdc_His_kin_sub3_dim/P"/>
</dbReference>
<dbReference type="CDD" id="cd16917">
    <property type="entry name" value="HATPase_UhpB-NarQ-NarX-like"/>
    <property type="match status" value="1"/>
</dbReference>
<dbReference type="Pfam" id="PF02518">
    <property type="entry name" value="HATPase_c"/>
    <property type="match status" value="1"/>
</dbReference>
<dbReference type="SMART" id="SM01049">
    <property type="entry name" value="Cache_2"/>
    <property type="match status" value="1"/>
</dbReference>
<evidence type="ECO:0000256" key="3">
    <source>
        <dbReference type="ARBA" id="ARBA00012438"/>
    </source>
</evidence>
<evidence type="ECO:0000256" key="1">
    <source>
        <dbReference type="ARBA" id="ARBA00000085"/>
    </source>
</evidence>
<dbReference type="InterPro" id="IPR017171">
    <property type="entry name" value="Sig_transdc_His_kinase_MctS"/>
</dbReference>
<dbReference type="InterPro" id="IPR036890">
    <property type="entry name" value="HATPase_C_sf"/>
</dbReference>
<dbReference type="GO" id="GO:0005524">
    <property type="term" value="F:ATP binding"/>
    <property type="evidence" value="ECO:0007669"/>
    <property type="project" value="UniProtKB-KW"/>
</dbReference>
<dbReference type="EC" id="2.7.13.3" evidence="3"/>
<dbReference type="RefSeq" id="WP_088385670.1">
    <property type="nucleotide sequence ID" value="NZ_NIOF01000006.1"/>
</dbReference>
<dbReference type="Pfam" id="PF07730">
    <property type="entry name" value="HisKA_3"/>
    <property type="match status" value="1"/>
</dbReference>
<organism evidence="16 17">
    <name type="scientific">Roseateles aquatilis</name>
    <dbReference type="NCBI Taxonomy" id="431061"/>
    <lineage>
        <taxon>Bacteria</taxon>
        <taxon>Pseudomonadati</taxon>
        <taxon>Pseudomonadota</taxon>
        <taxon>Betaproteobacteria</taxon>
        <taxon>Burkholderiales</taxon>
        <taxon>Sphaerotilaceae</taxon>
        <taxon>Roseateles</taxon>
    </lineage>
</organism>
<dbReference type="PANTHER" id="PTHR24421">
    <property type="entry name" value="NITRATE/NITRITE SENSOR PROTEIN NARX-RELATED"/>
    <property type="match status" value="1"/>
</dbReference>
<evidence type="ECO:0000256" key="14">
    <source>
        <dbReference type="SAM" id="Phobius"/>
    </source>
</evidence>
<dbReference type="PROSITE" id="PS50109">
    <property type="entry name" value="HIS_KIN"/>
    <property type="match status" value="1"/>
</dbReference>
<dbReference type="Gene3D" id="3.30.450.20">
    <property type="entry name" value="PAS domain"/>
    <property type="match status" value="1"/>
</dbReference>
<dbReference type="EMBL" id="NIOF01000006">
    <property type="protein sequence ID" value="OWQ88784.1"/>
    <property type="molecule type" value="Genomic_DNA"/>
</dbReference>
<comment type="caution">
    <text evidence="16">The sequence shown here is derived from an EMBL/GenBank/DDBJ whole genome shotgun (WGS) entry which is preliminary data.</text>
</comment>
<dbReference type="InterPro" id="IPR003594">
    <property type="entry name" value="HATPase_dom"/>
</dbReference>